<protein>
    <recommendedName>
        <fullName evidence="4">Secreted protein</fullName>
    </recommendedName>
</protein>
<evidence type="ECO:0000313" key="3">
    <source>
        <dbReference type="Proteomes" id="UP000594468"/>
    </source>
</evidence>
<dbReference type="EMBL" id="CP062983">
    <property type="protein sequence ID" value="QPC83431.1"/>
    <property type="molecule type" value="Genomic_DNA"/>
</dbReference>
<gene>
    <name evidence="2" type="ORF">G4Y79_03345</name>
</gene>
<sequence length="169" mass="18445">MKTRVTLIFALLATMIAMTSLFVQAQDDGRINMVGHFGGDNLYCDATDGCTLLNDHGEFLWNVPQATIDETFAMACEDGFSYDIEAGWGTYGPSVLHISCYEGYEPTLTLKAFDEHGKINEIQFPQNYVPVMPMQAHSTAVPTMSPTSTPIPTCYASVSALSICPANKD</sequence>
<dbReference type="Proteomes" id="UP000594468">
    <property type="component" value="Chromosome"/>
</dbReference>
<keyword evidence="1" id="KW-0732">Signal</keyword>
<feature type="signal peptide" evidence="1">
    <location>
        <begin position="1"/>
        <end position="25"/>
    </location>
</feature>
<evidence type="ECO:0000313" key="2">
    <source>
        <dbReference type="EMBL" id="QPC83431.1"/>
    </source>
</evidence>
<keyword evidence="3" id="KW-1185">Reference proteome</keyword>
<accession>A0A7S8IFB7</accession>
<evidence type="ECO:0008006" key="4">
    <source>
        <dbReference type="Google" id="ProtNLM"/>
    </source>
</evidence>
<name>A0A7S8IFB7_9CHLR</name>
<proteinExistence type="predicted"/>
<feature type="chain" id="PRO_5032470089" description="Secreted protein" evidence="1">
    <location>
        <begin position="26"/>
        <end position="169"/>
    </location>
</feature>
<dbReference type="KEGG" id="pmet:G4Y79_03345"/>
<evidence type="ECO:0000256" key="1">
    <source>
        <dbReference type="SAM" id="SignalP"/>
    </source>
</evidence>
<dbReference type="AlphaFoldDB" id="A0A7S8IFB7"/>
<dbReference type="RefSeq" id="WP_195171498.1">
    <property type="nucleotide sequence ID" value="NZ_CP062983.1"/>
</dbReference>
<reference evidence="2 3" key="1">
    <citation type="submission" date="2020-02" db="EMBL/GenBank/DDBJ databases">
        <authorList>
            <person name="Zheng R.K."/>
            <person name="Sun C.M."/>
        </authorList>
    </citation>
    <scope>NUCLEOTIDE SEQUENCE [LARGE SCALE GENOMIC DNA]</scope>
    <source>
        <strain evidence="3">rifampicinis</strain>
    </source>
</reference>
<organism evidence="2 3">
    <name type="scientific">Phototrophicus methaneseepsis</name>
    <dbReference type="NCBI Taxonomy" id="2710758"/>
    <lineage>
        <taxon>Bacteria</taxon>
        <taxon>Bacillati</taxon>
        <taxon>Chloroflexota</taxon>
        <taxon>Candidatus Thermofontia</taxon>
        <taxon>Phototrophicales</taxon>
        <taxon>Phototrophicaceae</taxon>
        <taxon>Phototrophicus</taxon>
    </lineage>
</organism>